<protein>
    <submittedName>
        <fullName evidence="1">Uncharacterized protein</fullName>
    </submittedName>
</protein>
<evidence type="ECO:0000313" key="2">
    <source>
        <dbReference type="Proteomes" id="UP001152795"/>
    </source>
</evidence>
<reference evidence="1" key="1">
    <citation type="submission" date="2020-04" db="EMBL/GenBank/DDBJ databases">
        <authorList>
            <person name="Alioto T."/>
            <person name="Alioto T."/>
            <person name="Gomez Garrido J."/>
        </authorList>
    </citation>
    <scope>NUCLEOTIDE SEQUENCE</scope>
    <source>
        <strain evidence="1">A484AB</strain>
    </source>
</reference>
<feature type="non-terminal residue" evidence="1">
    <location>
        <position position="100"/>
    </location>
</feature>
<dbReference type="AlphaFoldDB" id="A0A6S7LVE3"/>
<dbReference type="EMBL" id="CACRXK020038058">
    <property type="protein sequence ID" value="CAB4045189.1"/>
    <property type="molecule type" value="Genomic_DNA"/>
</dbReference>
<sequence length="100" mass="11476">MEVNLKKTKVMILQKHKSKLTNANFFIGNNPITITNEYTYLGLKLTPNTKFTVANQQLSEKAMHALYKIRKHIDFHFLPPEIAGKIFDGVISPILLYNSE</sequence>
<proteinExistence type="predicted"/>
<comment type="caution">
    <text evidence="1">The sequence shown here is derived from an EMBL/GenBank/DDBJ whole genome shotgun (WGS) entry which is preliminary data.</text>
</comment>
<dbReference type="Proteomes" id="UP001152795">
    <property type="component" value="Unassembled WGS sequence"/>
</dbReference>
<keyword evidence="2" id="KW-1185">Reference proteome</keyword>
<name>A0A6S7LVE3_PARCT</name>
<accession>A0A6S7LVE3</accession>
<gene>
    <name evidence="1" type="ORF">PACLA_8A047553</name>
</gene>
<dbReference type="OrthoDB" id="6150661at2759"/>
<organism evidence="1 2">
    <name type="scientific">Paramuricea clavata</name>
    <name type="common">Red gorgonian</name>
    <name type="synonym">Violescent sea-whip</name>
    <dbReference type="NCBI Taxonomy" id="317549"/>
    <lineage>
        <taxon>Eukaryota</taxon>
        <taxon>Metazoa</taxon>
        <taxon>Cnidaria</taxon>
        <taxon>Anthozoa</taxon>
        <taxon>Octocorallia</taxon>
        <taxon>Malacalcyonacea</taxon>
        <taxon>Plexauridae</taxon>
        <taxon>Paramuricea</taxon>
    </lineage>
</organism>
<evidence type="ECO:0000313" key="1">
    <source>
        <dbReference type="EMBL" id="CAB4045189.1"/>
    </source>
</evidence>